<dbReference type="PROSITE" id="PS50011">
    <property type="entry name" value="PROTEIN_KINASE_DOM"/>
    <property type="match status" value="1"/>
</dbReference>
<dbReference type="PIRSF" id="PIRSF000654">
    <property type="entry name" value="Integrin-linked_kinase"/>
    <property type="match status" value="1"/>
</dbReference>
<organism evidence="8 9">
    <name type="scientific">Actinoallomurus acaciae</name>
    <dbReference type="NCBI Taxonomy" id="502577"/>
    <lineage>
        <taxon>Bacteria</taxon>
        <taxon>Bacillati</taxon>
        <taxon>Actinomycetota</taxon>
        <taxon>Actinomycetes</taxon>
        <taxon>Streptosporangiales</taxon>
        <taxon>Thermomonosporaceae</taxon>
        <taxon>Actinoallomurus</taxon>
    </lineage>
</organism>
<sequence length="268" mass="27925">MASTLDSGRLLGGRYRLVERIAAGGQGEVWRTEDTGLGRPAAVKVLRGEYADNAEFRERFRREAQHAAGLSHPGIAQVFDYSEGDGGEAPYLVMEYVAGESLSAAIAREAPMSPGRVLDVIAAASSALATAHAAGLVHRDVKPGNLLLGHDGSIKVADFGLARAMDASSLTRTGTLMGTPQYVSPEQATGRPATAASDLYALGIIAFEALTGRPPYEGPPTAVVLAHRDAPLPPLPPSVPPGLADLVHALTAKDPAERPHTATAVAER</sequence>
<dbReference type="PROSITE" id="PS00108">
    <property type="entry name" value="PROTEIN_KINASE_ST"/>
    <property type="match status" value="1"/>
</dbReference>
<dbReference type="PANTHER" id="PTHR43289">
    <property type="entry name" value="MITOGEN-ACTIVATED PROTEIN KINASE KINASE KINASE 20-RELATED"/>
    <property type="match status" value="1"/>
</dbReference>
<dbReference type="Gene3D" id="3.30.200.20">
    <property type="entry name" value="Phosphorylase Kinase, domain 1"/>
    <property type="match status" value="1"/>
</dbReference>
<keyword evidence="6" id="KW-0067">ATP-binding</keyword>
<proteinExistence type="predicted"/>
<evidence type="ECO:0000256" key="6">
    <source>
        <dbReference type="ARBA" id="ARBA00022840"/>
    </source>
</evidence>
<evidence type="ECO:0000256" key="3">
    <source>
        <dbReference type="ARBA" id="ARBA00022679"/>
    </source>
</evidence>
<evidence type="ECO:0000259" key="7">
    <source>
        <dbReference type="PROSITE" id="PS50011"/>
    </source>
</evidence>
<dbReference type="Pfam" id="PF00069">
    <property type="entry name" value="Pkinase"/>
    <property type="match status" value="1"/>
</dbReference>
<gene>
    <name evidence="8" type="ORF">ACFFNX_50715</name>
</gene>
<dbReference type="RefSeq" id="WP_378213668.1">
    <property type="nucleotide sequence ID" value="NZ_JBHLZP010001092.1"/>
</dbReference>
<feature type="domain" description="Protein kinase" evidence="7">
    <location>
        <begin position="15"/>
        <end position="268"/>
    </location>
</feature>
<accession>A0ABV5YZC9</accession>
<evidence type="ECO:0000313" key="8">
    <source>
        <dbReference type="EMBL" id="MFB9840447.1"/>
    </source>
</evidence>
<keyword evidence="5 8" id="KW-0418">Kinase</keyword>
<feature type="non-terminal residue" evidence="8">
    <location>
        <position position="268"/>
    </location>
</feature>
<dbReference type="PANTHER" id="PTHR43289:SF6">
    <property type="entry name" value="SERINE_THREONINE-PROTEIN KINASE NEKL-3"/>
    <property type="match status" value="1"/>
</dbReference>
<name>A0ABV5YZC9_9ACTN</name>
<keyword evidence="4" id="KW-0547">Nucleotide-binding</keyword>
<protein>
    <recommendedName>
        <fullName evidence="1">non-specific serine/threonine protein kinase</fullName>
        <ecNumber evidence="1">2.7.11.1</ecNumber>
    </recommendedName>
</protein>
<dbReference type="SMART" id="SM00220">
    <property type="entry name" value="S_TKc"/>
    <property type="match status" value="1"/>
</dbReference>
<dbReference type="Proteomes" id="UP001589627">
    <property type="component" value="Unassembled WGS sequence"/>
</dbReference>
<evidence type="ECO:0000256" key="1">
    <source>
        <dbReference type="ARBA" id="ARBA00012513"/>
    </source>
</evidence>
<evidence type="ECO:0000256" key="4">
    <source>
        <dbReference type="ARBA" id="ARBA00022741"/>
    </source>
</evidence>
<dbReference type="GO" id="GO:0004674">
    <property type="term" value="F:protein serine/threonine kinase activity"/>
    <property type="evidence" value="ECO:0007669"/>
    <property type="project" value="UniProtKB-EC"/>
</dbReference>
<keyword evidence="9" id="KW-1185">Reference proteome</keyword>
<comment type="caution">
    <text evidence="8">The sequence shown here is derived from an EMBL/GenBank/DDBJ whole genome shotgun (WGS) entry which is preliminary data.</text>
</comment>
<dbReference type="EMBL" id="JBHLZP010001092">
    <property type="protein sequence ID" value="MFB9840447.1"/>
    <property type="molecule type" value="Genomic_DNA"/>
</dbReference>
<dbReference type="EC" id="2.7.11.1" evidence="1"/>
<dbReference type="InterPro" id="IPR008271">
    <property type="entry name" value="Ser/Thr_kinase_AS"/>
</dbReference>
<dbReference type="Gene3D" id="1.10.510.10">
    <property type="entry name" value="Transferase(Phosphotransferase) domain 1"/>
    <property type="match status" value="1"/>
</dbReference>
<keyword evidence="3 8" id="KW-0808">Transferase</keyword>
<reference evidence="8 9" key="1">
    <citation type="submission" date="2024-09" db="EMBL/GenBank/DDBJ databases">
        <authorList>
            <person name="Sun Q."/>
            <person name="Mori K."/>
        </authorList>
    </citation>
    <scope>NUCLEOTIDE SEQUENCE [LARGE SCALE GENOMIC DNA]</scope>
    <source>
        <strain evidence="8 9">TBRC 0563</strain>
    </source>
</reference>
<evidence type="ECO:0000256" key="5">
    <source>
        <dbReference type="ARBA" id="ARBA00022777"/>
    </source>
</evidence>
<dbReference type="SUPFAM" id="SSF56112">
    <property type="entry name" value="Protein kinase-like (PK-like)"/>
    <property type="match status" value="1"/>
</dbReference>
<keyword evidence="2" id="KW-0723">Serine/threonine-protein kinase</keyword>
<dbReference type="InterPro" id="IPR011009">
    <property type="entry name" value="Kinase-like_dom_sf"/>
</dbReference>
<dbReference type="InterPro" id="IPR000719">
    <property type="entry name" value="Prot_kinase_dom"/>
</dbReference>
<evidence type="ECO:0000313" key="9">
    <source>
        <dbReference type="Proteomes" id="UP001589627"/>
    </source>
</evidence>
<evidence type="ECO:0000256" key="2">
    <source>
        <dbReference type="ARBA" id="ARBA00022527"/>
    </source>
</evidence>
<dbReference type="CDD" id="cd14014">
    <property type="entry name" value="STKc_PknB_like"/>
    <property type="match status" value="1"/>
</dbReference>